<dbReference type="PANTHER" id="PTHR43047:SF64">
    <property type="entry name" value="HISTIDINE KINASE CONTAINING CHEY-HOMOLOGOUS RECEIVER DOMAIN AND PAS DOMAIN-RELATED"/>
    <property type="match status" value="1"/>
</dbReference>
<dbReference type="Pfam" id="PF00672">
    <property type="entry name" value="HAMP"/>
    <property type="match status" value="1"/>
</dbReference>
<dbReference type="KEGG" id="pseb:EOK75_07415"/>
<dbReference type="SMART" id="SM00387">
    <property type="entry name" value="HATPase_c"/>
    <property type="match status" value="1"/>
</dbReference>
<dbReference type="Pfam" id="PF00512">
    <property type="entry name" value="HisKA"/>
    <property type="match status" value="1"/>
</dbReference>
<dbReference type="GO" id="GO:0016020">
    <property type="term" value="C:membrane"/>
    <property type="evidence" value="ECO:0007669"/>
    <property type="project" value="UniProtKB-SubCell"/>
</dbReference>
<dbReference type="SUPFAM" id="SSF55874">
    <property type="entry name" value="ATPase domain of HSP90 chaperone/DNA topoisomerase II/histidine kinase"/>
    <property type="match status" value="1"/>
</dbReference>
<dbReference type="InterPro" id="IPR036097">
    <property type="entry name" value="HisK_dim/P_sf"/>
</dbReference>
<gene>
    <name evidence="12" type="ORF">EOK75_07415</name>
</gene>
<dbReference type="OrthoDB" id="9801651at2"/>
<evidence type="ECO:0000313" key="12">
    <source>
        <dbReference type="EMBL" id="QCO55588.1"/>
    </source>
</evidence>
<keyword evidence="13" id="KW-1185">Reference proteome</keyword>
<keyword evidence="5" id="KW-0808">Transferase</keyword>
<dbReference type="CDD" id="cd16922">
    <property type="entry name" value="HATPase_EvgS-ArcB-TorS-like"/>
    <property type="match status" value="1"/>
</dbReference>
<dbReference type="PROSITE" id="PS50109">
    <property type="entry name" value="HIS_KIN"/>
    <property type="match status" value="1"/>
</dbReference>
<dbReference type="InterPro" id="IPR011006">
    <property type="entry name" value="CheY-like_superfamily"/>
</dbReference>
<comment type="catalytic activity">
    <reaction evidence="1">
        <text>ATP + protein L-histidine = ADP + protein N-phospho-L-histidine.</text>
        <dbReference type="EC" id="2.7.13.3"/>
    </reaction>
</comment>
<dbReference type="PANTHER" id="PTHR43047">
    <property type="entry name" value="TWO-COMPONENT HISTIDINE PROTEIN KINASE"/>
    <property type="match status" value="1"/>
</dbReference>
<dbReference type="PROSITE" id="PS50110">
    <property type="entry name" value="RESPONSE_REGULATORY"/>
    <property type="match status" value="1"/>
</dbReference>
<evidence type="ECO:0000256" key="6">
    <source>
        <dbReference type="ARBA" id="ARBA00022777"/>
    </source>
</evidence>
<dbReference type="Pfam" id="PF02518">
    <property type="entry name" value="HATPase_c"/>
    <property type="match status" value="1"/>
</dbReference>
<name>A0A4P8EFE6_9RHOB</name>
<dbReference type="InterPro" id="IPR003661">
    <property type="entry name" value="HisK_dim/P_dom"/>
</dbReference>
<accession>A0A4P8EFE6</accession>
<dbReference type="InterPro" id="IPR036641">
    <property type="entry name" value="HPT_dom_sf"/>
</dbReference>
<feature type="modified residue" description="4-aspartylphosphate" evidence="7">
    <location>
        <position position="739"/>
    </location>
</feature>
<evidence type="ECO:0000256" key="3">
    <source>
        <dbReference type="ARBA" id="ARBA00012438"/>
    </source>
</evidence>
<evidence type="ECO:0000256" key="2">
    <source>
        <dbReference type="ARBA" id="ARBA00004370"/>
    </source>
</evidence>
<organism evidence="12 13">
    <name type="scientific">Pseudorhodobacter turbinis</name>
    <dbReference type="NCBI Taxonomy" id="2500533"/>
    <lineage>
        <taxon>Bacteria</taxon>
        <taxon>Pseudomonadati</taxon>
        <taxon>Pseudomonadota</taxon>
        <taxon>Alphaproteobacteria</taxon>
        <taxon>Rhodobacterales</taxon>
        <taxon>Paracoccaceae</taxon>
        <taxon>Pseudorhodobacter</taxon>
    </lineage>
</organism>
<dbReference type="GO" id="GO:0000155">
    <property type="term" value="F:phosphorelay sensor kinase activity"/>
    <property type="evidence" value="ECO:0007669"/>
    <property type="project" value="InterPro"/>
</dbReference>
<dbReference type="SUPFAM" id="SSF47226">
    <property type="entry name" value="Histidine-containing phosphotransfer domain, HPT domain"/>
    <property type="match status" value="1"/>
</dbReference>
<keyword evidence="8" id="KW-0812">Transmembrane</keyword>
<dbReference type="SMART" id="SM00448">
    <property type="entry name" value="REC"/>
    <property type="match status" value="1"/>
</dbReference>
<dbReference type="InterPro" id="IPR004358">
    <property type="entry name" value="Sig_transdc_His_kin-like_C"/>
</dbReference>
<dbReference type="CDD" id="cd06225">
    <property type="entry name" value="HAMP"/>
    <property type="match status" value="1"/>
</dbReference>
<reference evidence="12 13" key="1">
    <citation type="submission" date="2019-05" db="EMBL/GenBank/DDBJ databases">
        <title>Pseudorhodobacter turbinis sp. nov., isolated from the gut of the Korean turban shell.</title>
        <authorList>
            <person name="Jeong Y.-S."/>
            <person name="Kang W.-R."/>
            <person name="Bae J.-W."/>
        </authorList>
    </citation>
    <scope>NUCLEOTIDE SEQUENCE [LARGE SCALE GENOMIC DNA]</scope>
    <source>
        <strain evidence="12 13">S12M18</strain>
    </source>
</reference>
<dbReference type="Gene3D" id="1.20.58.920">
    <property type="match status" value="1"/>
</dbReference>
<keyword evidence="8" id="KW-0472">Membrane</keyword>
<keyword evidence="8" id="KW-1133">Transmembrane helix</keyword>
<sequence>MRKTRFDTRLIQILSAMAVLAIMVGVAAIAVNRYLVRSHKELIETSLPAMELASRIGAATEVVGTLAVAFEQADTSEDFDQITTALRAAVSNIEAGARELESISLGSSAKLPPSQAAVIAARMAKNGHEDVRLKVRIAHVELGIADAGAQLASLIEAETDLARLRITAGIVGIYTDIEANPRAALDTLADRHFFAFERITELARMIDAVRLELQRVPNTTSIEEIAHLHAELGGQLALITRRLTYLPTLSAREKAATLLQQHQDALADEGLIGLQRKRLAVQRAITADSDNLRTVISRLSERARHARDTVQAQGLERIAAAQTRSSQMTAALLALVAAAVIAGAILWLYARKQLVTRMGNLSRRIVAVAGGDYDAPMAISGHDEIGRMEKALNILRRRATDADRLRGNLEEAVIARTGDVVAEMKASDTARAEAEAANSSKTEFLARMSHEIRTPLNGIIGMLDLLEADERDPARKERALAALNSSRELLEITNDILNYAGAEDSANRSSPVHFLLRELVGQLGQQLQSLAAQKKLDVAIHLAEPAPMVLLGDVVKIRQIVGNLISNAVKYTKRGSVALSVDHAIDAQSGQPVISFSVTDTGVGMTQNAVTHAFDAYMRTDAAKRAGIEGMGLGLAISRKLTEALGGGLSVASEPGVGSQFTLTLPLAMGDPALARDEPARLPDIQYGQNVLVIDDHPVNLMVARGYLERLGCHVHVAATGTEGLKAGAEQKYDLVLIDLDLPDMRGEEVAAQLRLHQDAPLLVALTAYMIEDTVDNRAKIGVARILHKPVSARALAAVLAKVLGGNTSNAAAESSELDLVLQCLREDMSDLGAETTGLIVGEFLKDLTAAVNAVINTSGVVQQKAAHKLKGAAANFRLESFCTALALVEATADDDALKAMQQLADEAARTLATAASSAGLQTDAGSTK</sequence>
<dbReference type="InterPro" id="IPR003594">
    <property type="entry name" value="HATPase_dom"/>
</dbReference>
<keyword evidence="6" id="KW-0418">Kinase</keyword>
<dbReference type="InterPro" id="IPR005467">
    <property type="entry name" value="His_kinase_dom"/>
</dbReference>
<evidence type="ECO:0000259" key="10">
    <source>
        <dbReference type="PROSITE" id="PS50110"/>
    </source>
</evidence>
<dbReference type="Proteomes" id="UP000298631">
    <property type="component" value="Chromosome"/>
</dbReference>
<evidence type="ECO:0000256" key="5">
    <source>
        <dbReference type="ARBA" id="ARBA00022679"/>
    </source>
</evidence>
<dbReference type="Gene3D" id="1.10.287.130">
    <property type="match status" value="1"/>
</dbReference>
<dbReference type="InterPro" id="IPR001789">
    <property type="entry name" value="Sig_transdc_resp-reg_receiver"/>
</dbReference>
<dbReference type="InterPro" id="IPR003660">
    <property type="entry name" value="HAMP_dom"/>
</dbReference>
<dbReference type="SUPFAM" id="SSF52172">
    <property type="entry name" value="CheY-like"/>
    <property type="match status" value="1"/>
</dbReference>
<evidence type="ECO:0000256" key="7">
    <source>
        <dbReference type="PROSITE-ProRule" id="PRU00169"/>
    </source>
</evidence>
<evidence type="ECO:0000313" key="13">
    <source>
        <dbReference type="Proteomes" id="UP000298631"/>
    </source>
</evidence>
<keyword evidence="4 7" id="KW-0597">Phosphoprotein</keyword>
<comment type="subcellular location">
    <subcellularLocation>
        <location evidence="2">Membrane</location>
    </subcellularLocation>
</comment>
<evidence type="ECO:0000259" key="9">
    <source>
        <dbReference type="PROSITE" id="PS50109"/>
    </source>
</evidence>
<dbReference type="AlphaFoldDB" id="A0A4P8EFE6"/>
<dbReference type="RefSeq" id="WP_137193281.1">
    <property type="nucleotide sequence ID" value="NZ_CP039964.1"/>
</dbReference>
<dbReference type="EC" id="2.7.13.3" evidence="3"/>
<protein>
    <recommendedName>
        <fullName evidence="3">histidine kinase</fullName>
        <ecNumber evidence="3">2.7.13.3</ecNumber>
    </recommendedName>
</protein>
<evidence type="ECO:0000256" key="1">
    <source>
        <dbReference type="ARBA" id="ARBA00000085"/>
    </source>
</evidence>
<proteinExistence type="predicted"/>
<dbReference type="EMBL" id="CP039964">
    <property type="protein sequence ID" value="QCO55588.1"/>
    <property type="molecule type" value="Genomic_DNA"/>
</dbReference>
<dbReference type="SUPFAM" id="SSF47384">
    <property type="entry name" value="Homodimeric domain of signal transducing histidine kinase"/>
    <property type="match status" value="1"/>
</dbReference>
<feature type="domain" description="HAMP" evidence="11">
    <location>
        <begin position="352"/>
        <end position="404"/>
    </location>
</feature>
<dbReference type="InterPro" id="IPR036890">
    <property type="entry name" value="HATPase_C_sf"/>
</dbReference>
<evidence type="ECO:0000256" key="4">
    <source>
        <dbReference type="ARBA" id="ARBA00022553"/>
    </source>
</evidence>
<dbReference type="SMART" id="SM00388">
    <property type="entry name" value="HisKA"/>
    <property type="match status" value="1"/>
</dbReference>
<dbReference type="Gene3D" id="3.40.50.2300">
    <property type="match status" value="1"/>
</dbReference>
<dbReference type="CDD" id="cd00082">
    <property type="entry name" value="HisKA"/>
    <property type="match status" value="1"/>
</dbReference>
<dbReference type="Gene3D" id="6.10.340.10">
    <property type="match status" value="1"/>
</dbReference>
<dbReference type="PROSITE" id="PS50885">
    <property type="entry name" value="HAMP"/>
    <property type="match status" value="1"/>
</dbReference>
<dbReference type="InterPro" id="IPR038188">
    <property type="entry name" value="TorS_sensor_sf"/>
</dbReference>
<dbReference type="CDD" id="cd17546">
    <property type="entry name" value="REC_hyHK_CKI1_RcsC-like"/>
    <property type="match status" value="1"/>
</dbReference>
<feature type="transmembrane region" description="Helical" evidence="8">
    <location>
        <begin position="12"/>
        <end position="31"/>
    </location>
</feature>
<evidence type="ECO:0000256" key="8">
    <source>
        <dbReference type="SAM" id="Phobius"/>
    </source>
</evidence>
<feature type="domain" description="Response regulatory" evidence="10">
    <location>
        <begin position="690"/>
        <end position="804"/>
    </location>
</feature>
<dbReference type="PRINTS" id="PR00344">
    <property type="entry name" value="BCTRLSENSOR"/>
</dbReference>
<feature type="domain" description="Histidine kinase" evidence="9">
    <location>
        <begin position="447"/>
        <end position="669"/>
    </location>
</feature>
<dbReference type="Gene3D" id="3.30.565.10">
    <property type="entry name" value="Histidine kinase-like ATPase, C-terminal domain"/>
    <property type="match status" value="1"/>
</dbReference>
<dbReference type="Pfam" id="PF00072">
    <property type="entry name" value="Response_reg"/>
    <property type="match status" value="1"/>
</dbReference>
<feature type="transmembrane region" description="Helical" evidence="8">
    <location>
        <begin position="330"/>
        <end position="350"/>
    </location>
</feature>
<dbReference type="SMART" id="SM00304">
    <property type="entry name" value="HAMP"/>
    <property type="match status" value="1"/>
</dbReference>
<evidence type="ECO:0000259" key="11">
    <source>
        <dbReference type="PROSITE" id="PS50885"/>
    </source>
</evidence>